<dbReference type="EMBL" id="JAKNHQ010000015">
    <property type="protein sequence ID" value="MCG4611415.1"/>
    <property type="molecule type" value="Genomic_DNA"/>
</dbReference>
<organism evidence="3 4">
    <name type="scientific">Anaeromassilibacillus senegalensis</name>
    <dbReference type="NCBI Taxonomy" id="1673717"/>
    <lineage>
        <taxon>Bacteria</taxon>
        <taxon>Bacillati</taxon>
        <taxon>Bacillota</taxon>
        <taxon>Clostridia</taxon>
        <taxon>Eubacteriales</taxon>
        <taxon>Acutalibacteraceae</taxon>
        <taxon>Anaeromassilibacillus</taxon>
    </lineage>
</organism>
<keyword evidence="2" id="KW-0812">Transmembrane</keyword>
<dbReference type="Gene3D" id="2.40.260.10">
    <property type="entry name" value="Sortase"/>
    <property type="match status" value="1"/>
</dbReference>
<accession>A0ABS9MKS2</accession>
<feature type="transmembrane region" description="Helical" evidence="2">
    <location>
        <begin position="12"/>
        <end position="37"/>
    </location>
</feature>
<proteinExistence type="predicted"/>
<evidence type="ECO:0000313" key="4">
    <source>
        <dbReference type="Proteomes" id="UP001298681"/>
    </source>
</evidence>
<dbReference type="Proteomes" id="UP001298681">
    <property type="component" value="Unassembled WGS sequence"/>
</dbReference>
<comment type="caution">
    <text evidence="3">The sequence shown here is derived from an EMBL/GenBank/DDBJ whole genome shotgun (WGS) entry which is preliminary data.</text>
</comment>
<gene>
    <name evidence="3" type="ORF">L0P57_10800</name>
</gene>
<keyword evidence="2" id="KW-0472">Membrane</keyword>
<name>A0ABS9MKS2_9FIRM</name>
<dbReference type="Pfam" id="PF04203">
    <property type="entry name" value="Sortase"/>
    <property type="match status" value="1"/>
</dbReference>
<keyword evidence="1" id="KW-0378">Hydrolase</keyword>
<sequence>MYRKHDNNRKRRFGTVFMLGGLLLFAAALFLTGYNLWDEQRAGDAVAAILEQMSALQGRAQEGLGATGGQDQEVPDYVRNPDMEMPTVQIDGEAYIGVLEFPSLSVSLPVISDWSAAKLRTAPCRYTGSAYRDNLVIAGHNYRTHFGKLQNLSLGDTVLFFDADGNRFAYEVAGVEELDSTAIEEMVTGDWDLTLFTCTLSGQTRFTVRCIRSE</sequence>
<keyword evidence="4" id="KW-1185">Reference proteome</keyword>
<dbReference type="SUPFAM" id="SSF63817">
    <property type="entry name" value="Sortase"/>
    <property type="match status" value="1"/>
</dbReference>
<evidence type="ECO:0000313" key="3">
    <source>
        <dbReference type="EMBL" id="MCG4611415.1"/>
    </source>
</evidence>
<dbReference type="RefSeq" id="WP_237967003.1">
    <property type="nucleotide sequence ID" value="NZ_JAKNHQ010000015.1"/>
</dbReference>
<dbReference type="InterPro" id="IPR023365">
    <property type="entry name" value="Sortase_dom-sf"/>
</dbReference>
<dbReference type="CDD" id="cd00004">
    <property type="entry name" value="Sortase"/>
    <property type="match status" value="1"/>
</dbReference>
<dbReference type="InterPro" id="IPR005754">
    <property type="entry name" value="Sortase"/>
</dbReference>
<reference evidence="3 4" key="1">
    <citation type="submission" date="2022-01" db="EMBL/GenBank/DDBJ databases">
        <title>Collection of gut derived symbiotic bacterial strains cultured from healthy donors.</title>
        <authorList>
            <person name="Lin H."/>
            <person name="Kohout C."/>
            <person name="Waligurski E."/>
            <person name="Pamer E.G."/>
        </authorList>
    </citation>
    <scope>NUCLEOTIDE SEQUENCE [LARGE SCALE GENOMIC DNA]</scope>
    <source>
        <strain evidence="3 4">DFI.7.58</strain>
    </source>
</reference>
<evidence type="ECO:0000256" key="2">
    <source>
        <dbReference type="SAM" id="Phobius"/>
    </source>
</evidence>
<evidence type="ECO:0000256" key="1">
    <source>
        <dbReference type="ARBA" id="ARBA00022801"/>
    </source>
</evidence>
<protein>
    <submittedName>
        <fullName evidence="3">Sortase</fullName>
    </submittedName>
</protein>
<keyword evidence="2" id="KW-1133">Transmembrane helix</keyword>